<proteinExistence type="predicted"/>
<protein>
    <submittedName>
        <fullName evidence="7">YihY/virulence factor BrkB family protein</fullName>
    </submittedName>
</protein>
<evidence type="ECO:0000256" key="3">
    <source>
        <dbReference type="ARBA" id="ARBA00022692"/>
    </source>
</evidence>
<evidence type="ECO:0000256" key="4">
    <source>
        <dbReference type="ARBA" id="ARBA00022989"/>
    </source>
</evidence>
<accession>A0ABY6CTN3</accession>
<evidence type="ECO:0000256" key="1">
    <source>
        <dbReference type="ARBA" id="ARBA00004651"/>
    </source>
</evidence>
<dbReference type="InterPro" id="IPR017039">
    <property type="entry name" value="Virul_fac_BrkB"/>
</dbReference>
<sequence>MKKIFSALKSVLLDTIQSSGEHNLMNSAAAIAFYAIFSLPGLLIAVVLTAGVFYGDDAVRGELSGQIARFVGDSTAQTIEDILKNIELNQGKGLQSAVGIGVLLFSATTIFMSLQAALNTIWGVRSAGNKVLREFALNRALSFGMIVALGLVLIFSLLMDTLLTVFLQPIHHYLEGVDTVALELANGLFSLLSVVFIVMILFKFLPDVELKWKNVTMGALITSSLLILGKYLIGLYMSQSNFSQTYAAAGSVVVLLVWVFYSTVVLLFGAELTRAILNYLGYRILPSRGAEKVELREVELES</sequence>
<evidence type="ECO:0000313" key="8">
    <source>
        <dbReference type="Proteomes" id="UP001065174"/>
    </source>
</evidence>
<dbReference type="PIRSF" id="PIRSF035875">
    <property type="entry name" value="RNase_BN"/>
    <property type="match status" value="1"/>
</dbReference>
<dbReference type="PANTHER" id="PTHR30213:SF1">
    <property type="entry name" value="INNER MEMBRANE PROTEIN YHJD"/>
    <property type="match status" value="1"/>
</dbReference>
<dbReference type="Proteomes" id="UP001065174">
    <property type="component" value="Chromosome"/>
</dbReference>
<evidence type="ECO:0000256" key="2">
    <source>
        <dbReference type="ARBA" id="ARBA00022475"/>
    </source>
</evidence>
<keyword evidence="8" id="KW-1185">Reference proteome</keyword>
<organism evidence="7 8">
    <name type="scientific">Reichenbachiella agarivorans</name>
    <dbReference type="NCBI Taxonomy" id="2979464"/>
    <lineage>
        <taxon>Bacteria</taxon>
        <taxon>Pseudomonadati</taxon>
        <taxon>Bacteroidota</taxon>
        <taxon>Cytophagia</taxon>
        <taxon>Cytophagales</taxon>
        <taxon>Reichenbachiellaceae</taxon>
        <taxon>Reichenbachiella</taxon>
    </lineage>
</organism>
<dbReference type="PANTHER" id="PTHR30213">
    <property type="entry name" value="INNER MEMBRANE PROTEIN YHJD"/>
    <property type="match status" value="1"/>
</dbReference>
<evidence type="ECO:0000256" key="5">
    <source>
        <dbReference type="ARBA" id="ARBA00023136"/>
    </source>
</evidence>
<evidence type="ECO:0000256" key="6">
    <source>
        <dbReference type="SAM" id="Phobius"/>
    </source>
</evidence>
<comment type="subcellular location">
    <subcellularLocation>
        <location evidence="1">Cell membrane</location>
        <topology evidence="1">Multi-pass membrane protein</topology>
    </subcellularLocation>
</comment>
<feature type="transmembrane region" description="Helical" evidence="6">
    <location>
        <begin position="143"/>
        <end position="167"/>
    </location>
</feature>
<keyword evidence="3 6" id="KW-0812">Transmembrane</keyword>
<dbReference type="EMBL" id="CP106679">
    <property type="protein sequence ID" value="UXP32743.1"/>
    <property type="molecule type" value="Genomic_DNA"/>
</dbReference>
<dbReference type="Pfam" id="PF03631">
    <property type="entry name" value="Virul_fac_BrkB"/>
    <property type="match status" value="1"/>
</dbReference>
<feature type="transmembrane region" description="Helical" evidence="6">
    <location>
        <begin position="31"/>
        <end position="54"/>
    </location>
</feature>
<gene>
    <name evidence="7" type="ORF">N6H18_02040</name>
</gene>
<name>A0ABY6CTN3_9BACT</name>
<feature type="transmembrane region" description="Helical" evidence="6">
    <location>
        <begin position="249"/>
        <end position="270"/>
    </location>
</feature>
<feature type="transmembrane region" description="Helical" evidence="6">
    <location>
        <begin position="187"/>
        <end position="205"/>
    </location>
</feature>
<evidence type="ECO:0000313" key="7">
    <source>
        <dbReference type="EMBL" id="UXP32743.1"/>
    </source>
</evidence>
<dbReference type="NCBIfam" id="TIGR00765">
    <property type="entry name" value="yihY_not_rbn"/>
    <property type="match status" value="1"/>
</dbReference>
<feature type="transmembrane region" description="Helical" evidence="6">
    <location>
        <begin position="217"/>
        <end position="237"/>
    </location>
</feature>
<keyword evidence="5 6" id="KW-0472">Membrane</keyword>
<feature type="transmembrane region" description="Helical" evidence="6">
    <location>
        <begin position="97"/>
        <end position="122"/>
    </location>
</feature>
<keyword evidence="2" id="KW-1003">Cell membrane</keyword>
<reference evidence="7" key="1">
    <citation type="submission" date="2022-09" db="EMBL/GenBank/DDBJ databases">
        <title>Comparative genomics and taxonomic characterization of three novel marine species of genus Reichenbachiella exhibiting antioxidant and polysaccharide degradation activities.</title>
        <authorList>
            <person name="Muhammad N."/>
            <person name="Lee Y.-J."/>
            <person name="Ko J."/>
            <person name="Kim S.-G."/>
        </authorList>
    </citation>
    <scope>NUCLEOTIDE SEQUENCE</scope>
    <source>
        <strain evidence="7">BKB1-1</strain>
    </source>
</reference>
<keyword evidence="4 6" id="KW-1133">Transmembrane helix</keyword>
<dbReference type="RefSeq" id="WP_262310178.1">
    <property type="nucleotide sequence ID" value="NZ_CP106679.1"/>
</dbReference>